<reference evidence="5" key="2">
    <citation type="journal article" date="2016" name="Sci. Rep.">
        <title>Dictyocaulus viviparus genome, variome and transcriptome elucidate lungworm biology and support future intervention.</title>
        <authorList>
            <person name="McNulty S.N."/>
            <person name="Strube C."/>
            <person name="Rosa B.A."/>
            <person name="Martin J.C."/>
            <person name="Tyagi R."/>
            <person name="Choi Y.J."/>
            <person name="Wang Q."/>
            <person name="Hallsworth Pepin K."/>
            <person name="Zhang X."/>
            <person name="Ozersky P."/>
            <person name="Wilson R.K."/>
            <person name="Sternberg P.W."/>
            <person name="Gasser R.B."/>
            <person name="Mitreva M."/>
        </authorList>
    </citation>
    <scope>NUCLEOTIDE SEQUENCE [LARGE SCALE GENOMIC DNA]</scope>
    <source>
        <strain evidence="5">HannoverDv2000</strain>
    </source>
</reference>
<protein>
    <submittedName>
        <fullName evidence="4">Immunoglobulin domain protein</fullName>
    </submittedName>
</protein>
<dbReference type="PANTHER" id="PTHR44170:SF6">
    <property type="entry name" value="CONTACTIN"/>
    <property type="match status" value="1"/>
</dbReference>
<reference evidence="4 5" key="1">
    <citation type="submission" date="2013-11" db="EMBL/GenBank/DDBJ databases">
        <title>Draft genome of the bovine lungworm Dictyocaulus viviparus.</title>
        <authorList>
            <person name="Mitreva M."/>
        </authorList>
    </citation>
    <scope>NUCLEOTIDE SEQUENCE [LARGE SCALE GENOMIC DNA]</scope>
    <source>
        <strain evidence="4 5">HannoverDv2000</strain>
    </source>
</reference>
<dbReference type="GO" id="GO:0007411">
    <property type="term" value="P:axon guidance"/>
    <property type="evidence" value="ECO:0007669"/>
    <property type="project" value="TreeGrafter"/>
</dbReference>
<dbReference type="PANTHER" id="PTHR44170">
    <property type="entry name" value="PROTEIN SIDEKICK"/>
    <property type="match status" value="1"/>
</dbReference>
<dbReference type="GO" id="GO:0098609">
    <property type="term" value="P:cell-cell adhesion"/>
    <property type="evidence" value="ECO:0007669"/>
    <property type="project" value="TreeGrafter"/>
</dbReference>
<keyword evidence="5" id="KW-1185">Reference proteome</keyword>
<feature type="domain" description="Ig-like" evidence="3">
    <location>
        <begin position="113"/>
        <end position="195"/>
    </location>
</feature>
<dbReference type="InterPro" id="IPR013783">
    <property type="entry name" value="Ig-like_fold"/>
</dbReference>
<name>A0A0D8XSC2_DICVI</name>
<dbReference type="PROSITE" id="PS50835">
    <property type="entry name" value="IG_LIKE"/>
    <property type="match status" value="3"/>
</dbReference>
<dbReference type="Gene3D" id="2.60.40.10">
    <property type="entry name" value="Immunoglobulins"/>
    <property type="match status" value="3"/>
</dbReference>
<dbReference type="AlphaFoldDB" id="A0A0D8XSC2"/>
<sequence>MAEVKAPVSVGFCTKCYVLSICGLKTSRIARGSYLDLTIHALSIVDIGRYHCVLTRFGRQSTKSEIGPPSRLIVSDVEKLKHISYVMTRDVQMLLGRQVNQWIHFNWARTQTPPIIIWPKSYQINYRNIGELFSIECKAEGVPPPEVNWTKNDEIISTGPILRIEKLEKKHEGIYICLAVNVEGRAFSQFELKFSKLPKFILFPTNQTVLEGSDVLWRCRADGYQSNALRYSWMFSDRPIKTTSTGARVDMKEDGDISITNIRKKDRGWYSCCVLGPSDEKAQTGATNLNRRNLDDRVIICKALLAGNKVEHFLSRSIIEDKNDYLQKYREERNAPEALPSHKQVLIIGYGKSERLTCLVDGNPKPNIYTWAKNGHFIATSTEHKNDSEPNEDYNLKVYVKMQTRETLHFTREPLKNAFPILKS</sequence>
<keyword evidence="2" id="KW-1015">Disulfide bond</keyword>
<dbReference type="Proteomes" id="UP000053766">
    <property type="component" value="Unassembled WGS sequence"/>
</dbReference>
<evidence type="ECO:0000256" key="2">
    <source>
        <dbReference type="ARBA" id="ARBA00023157"/>
    </source>
</evidence>
<dbReference type="SUPFAM" id="SSF48726">
    <property type="entry name" value="Immunoglobulin"/>
    <property type="match status" value="3"/>
</dbReference>
<dbReference type="InterPro" id="IPR007110">
    <property type="entry name" value="Ig-like_dom"/>
</dbReference>
<dbReference type="STRING" id="29172.A0A0D8XSC2"/>
<dbReference type="OrthoDB" id="6612025at2759"/>
<dbReference type="SMART" id="SM00409">
    <property type="entry name" value="IG"/>
    <property type="match status" value="2"/>
</dbReference>
<dbReference type="GO" id="GO:0030424">
    <property type="term" value="C:axon"/>
    <property type="evidence" value="ECO:0007669"/>
    <property type="project" value="TreeGrafter"/>
</dbReference>
<dbReference type="GO" id="GO:0005886">
    <property type="term" value="C:plasma membrane"/>
    <property type="evidence" value="ECO:0007669"/>
    <property type="project" value="TreeGrafter"/>
</dbReference>
<dbReference type="SMART" id="SM00408">
    <property type="entry name" value="IGc2"/>
    <property type="match status" value="2"/>
</dbReference>
<organism evidence="4 5">
    <name type="scientific">Dictyocaulus viviparus</name>
    <name type="common">Bovine lungworm</name>
    <dbReference type="NCBI Taxonomy" id="29172"/>
    <lineage>
        <taxon>Eukaryota</taxon>
        <taxon>Metazoa</taxon>
        <taxon>Ecdysozoa</taxon>
        <taxon>Nematoda</taxon>
        <taxon>Chromadorea</taxon>
        <taxon>Rhabditida</taxon>
        <taxon>Rhabditina</taxon>
        <taxon>Rhabditomorpha</taxon>
        <taxon>Strongyloidea</taxon>
        <taxon>Metastrongylidae</taxon>
        <taxon>Dictyocaulus</taxon>
    </lineage>
</organism>
<feature type="domain" description="Ig-like" evidence="3">
    <location>
        <begin position="336"/>
        <end position="375"/>
    </location>
</feature>
<feature type="domain" description="Ig-like" evidence="3">
    <location>
        <begin position="198"/>
        <end position="284"/>
    </location>
</feature>
<dbReference type="InterPro" id="IPR003598">
    <property type="entry name" value="Ig_sub2"/>
</dbReference>
<accession>A0A0D8XSC2</accession>
<proteinExistence type="predicted"/>
<keyword evidence="1" id="KW-0677">Repeat</keyword>
<gene>
    <name evidence="4" type="ORF">DICVIV_06344</name>
</gene>
<dbReference type="InterPro" id="IPR036179">
    <property type="entry name" value="Ig-like_dom_sf"/>
</dbReference>
<evidence type="ECO:0000313" key="4">
    <source>
        <dbReference type="EMBL" id="KJH47548.1"/>
    </source>
</evidence>
<evidence type="ECO:0000256" key="1">
    <source>
        <dbReference type="ARBA" id="ARBA00022737"/>
    </source>
</evidence>
<dbReference type="InterPro" id="IPR003599">
    <property type="entry name" value="Ig_sub"/>
</dbReference>
<dbReference type="Pfam" id="PF13927">
    <property type="entry name" value="Ig_3"/>
    <property type="match status" value="2"/>
</dbReference>
<evidence type="ECO:0000313" key="5">
    <source>
        <dbReference type="Proteomes" id="UP000053766"/>
    </source>
</evidence>
<dbReference type="EMBL" id="KN716302">
    <property type="protein sequence ID" value="KJH47548.1"/>
    <property type="molecule type" value="Genomic_DNA"/>
</dbReference>
<evidence type="ECO:0000259" key="3">
    <source>
        <dbReference type="PROSITE" id="PS50835"/>
    </source>
</evidence>